<gene>
    <name evidence="1" type="ORF">CH339_00750</name>
</gene>
<reference evidence="1 2" key="1">
    <citation type="submission" date="2017-07" db="EMBL/GenBank/DDBJ databases">
        <title>Draft Genome Sequences of Select Purple Nonsulfur Bacteria.</title>
        <authorList>
            <person name="Lasarre B."/>
            <person name="Mckinlay J.B."/>
        </authorList>
    </citation>
    <scope>NUCLEOTIDE SEQUENCE [LARGE SCALE GENOMIC DNA]</scope>
    <source>
        <strain evidence="1 2">DSM 11290</strain>
    </source>
</reference>
<sequence length="409" mass="43269">MVLSDLSRRQFLAVSGGLAVSPFLPGIAGASGRDPRFLTGILRGGVDGLAVVAPVGDPDYQNVREGLAFERSGPNSGLRLDGFFALNPNMPQLAELYRSGEALFVHAVSTPYRERSHFDGQDVLESGYGRSGVGDSGWLNRALEVAAAKKTIDSRGFAMGAQLPLVMRGSAPVLSWMPPAFQTASTDTRLRLLDIYTHADPTLAAAIAEGMELDDLVGGEDSAREVMRQSRKMGGGGKVRSYRTTGTVAGKVMSDADGPRVGAFSLNGWDTHANERPFKGRLGRQLEALDATIGALRTEMGPVWRDTVVALVTEFGRTARMNGTSGTDHGTATLAILVGGAVNGGRVIADWPGLSDRALYDGRDLAPTTDLRAILKGVIGDHLGVSEAALGEKVFPGSRDVRPVRDLIA</sequence>
<dbReference type="RefSeq" id="WP_111432346.1">
    <property type="nucleotide sequence ID" value="NZ_JACIGG010000001.1"/>
</dbReference>
<dbReference type="InterPro" id="IPR010869">
    <property type="entry name" value="DUF1501"/>
</dbReference>
<dbReference type="EMBL" id="NPEV01000001">
    <property type="protein sequence ID" value="RAI30093.1"/>
    <property type="molecule type" value="Genomic_DNA"/>
</dbReference>
<dbReference type="PANTHER" id="PTHR43737">
    <property type="entry name" value="BLL7424 PROTEIN"/>
    <property type="match status" value="1"/>
</dbReference>
<dbReference type="PROSITE" id="PS51318">
    <property type="entry name" value="TAT"/>
    <property type="match status" value="1"/>
</dbReference>
<dbReference type="Proteomes" id="UP000249299">
    <property type="component" value="Unassembled WGS sequence"/>
</dbReference>
<dbReference type="AlphaFoldDB" id="A0A327JX71"/>
<proteinExistence type="predicted"/>
<dbReference type="OrthoDB" id="9779968at2"/>
<organism evidence="1 2">
    <name type="scientific">Rhodobium orientis</name>
    <dbReference type="NCBI Taxonomy" id="34017"/>
    <lineage>
        <taxon>Bacteria</taxon>
        <taxon>Pseudomonadati</taxon>
        <taxon>Pseudomonadota</taxon>
        <taxon>Alphaproteobacteria</taxon>
        <taxon>Hyphomicrobiales</taxon>
        <taxon>Rhodobiaceae</taxon>
        <taxon>Rhodobium</taxon>
    </lineage>
</organism>
<accession>A0A327JX71</accession>
<evidence type="ECO:0008006" key="3">
    <source>
        <dbReference type="Google" id="ProtNLM"/>
    </source>
</evidence>
<dbReference type="InterPro" id="IPR006311">
    <property type="entry name" value="TAT_signal"/>
</dbReference>
<dbReference type="Pfam" id="PF07394">
    <property type="entry name" value="DUF1501"/>
    <property type="match status" value="1"/>
</dbReference>
<evidence type="ECO:0000313" key="2">
    <source>
        <dbReference type="Proteomes" id="UP000249299"/>
    </source>
</evidence>
<dbReference type="PANTHER" id="PTHR43737:SF1">
    <property type="entry name" value="DUF1501 DOMAIN-CONTAINING PROTEIN"/>
    <property type="match status" value="1"/>
</dbReference>
<comment type="caution">
    <text evidence="1">The sequence shown here is derived from an EMBL/GenBank/DDBJ whole genome shotgun (WGS) entry which is preliminary data.</text>
</comment>
<evidence type="ECO:0000313" key="1">
    <source>
        <dbReference type="EMBL" id="RAI30093.1"/>
    </source>
</evidence>
<name>A0A327JX71_9HYPH</name>
<keyword evidence="2" id="KW-1185">Reference proteome</keyword>
<protein>
    <recommendedName>
        <fullName evidence="3">Twin-arginine translocation pathway signal</fullName>
    </recommendedName>
</protein>